<dbReference type="PIRSF" id="PIRSF037037">
    <property type="entry name" value="Kelch-like_protein_gigaxonin"/>
    <property type="match status" value="1"/>
</dbReference>
<dbReference type="FunFam" id="3.30.710.10:FF:000001">
    <property type="entry name" value="Kelch-like family member 20"/>
    <property type="match status" value="1"/>
</dbReference>
<evidence type="ECO:0000256" key="1">
    <source>
        <dbReference type="ARBA" id="ARBA00004906"/>
    </source>
</evidence>
<dbReference type="InterPro" id="IPR017096">
    <property type="entry name" value="BTB-kelch_protein"/>
</dbReference>
<dbReference type="SUPFAM" id="SSF54695">
    <property type="entry name" value="POZ domain"/>
    <property type="match status" value="1"/>
</dbReference>
<dbReference type="SMART" id="SM00225">
    <property type="entry name" value="BTB"/>
    <property type="match status" value="1"/>
</dbReference>
<feature type="domain" description="BTB" evidence="6">
    <location>
        <begin position="67"/>
        <end position="147"/>
    </location>
</feature>
<sequence length="660" mass="72834">MSLSGLMESYAKLNASCSSMFSGATTSKTPPLINHASTIHSISHKSGDLARQALEQLNELRKSGQLCDVTLIAKLNTTDEADSASSGGGGIQAHRLVLAACSQYFKGMFTSEMAESKLEEIELMGINETTLQTIVDFCYTGEIIVNDSNVQSILPAANLLQIQEVQDVCCEFLKKQLHFSNCLGIKKFAELHCCRDLCKAAEKYMLDNFQDVLTTEEFILLPPDLLVEVIAHNELNVKSEEQVFEGVMTWVHYDELNRQAYLAKVLENVRLSLFNPKYLVNTVSEEPLIKKDMACRDLVDEAKNFLLLPAERADRQGVRSKPRQPTKYGALLYAVGGWCSGDALASVERMDARTGEWRTVAPMNKRRCGVGVAVLNDLLYAVGGHDGQRYLKCVERYDPRTNQWSSDVAPTSTCRTSVGVAVYDQYLYAVGGQDGVSCLNIVERYDPIRNEWKTVAPMNSSRLGVSVSVLDGCLYAVGGADHKSPLNTVERYDPRTDKWYMVRQMSARRKHLGTAVYNGFLYAVGGRAESCELNSAEKYDPVKNEWIPVNSMMSRRSGVGLAVVNDQLYAIGGFDGQAYLKTVEIYEEDVGISNSRNQELNQWRHAGSMSYRRLGGGVGVICLTNEVLAACTAYGTDSTCSMDGGGSACLLEMGYDMSFP</sequence>
<dbReference type="InterPro" id="IPR011333">
    <property type="entry name" value="SKP1/BTB/POZ_sf"/>
</dbReference>
<proteinExistence type="predicted"/>
<dbReference type="PROSITE" id="PS50097">
    <property type="entry name" value="BTB"/>
    <property type="match status" value="1"/>
</dbReference>
<keyword evidence="2" id="KW-0880">Kelch repeat</keyword>
<keyword evidence="8" id="KW-1185">Reference proteome</keyword>
<organism evidence="7 8">
    <name type="scientific">Ditylenchus destructor</name>
    <dbReference type="NCBI Taxonomy" id="166010"/>
    <lineage>
        <taxon>Eukaryota</taxon>
        <taxon>Metazoa</taxon>
        <taxon>Ecdysozoa</taxon>
        <taxon>Nematoda</taxon>
        <taxon>Chromadorea</taxon>
        <taxon>Rhabditida</taxon>
        <taxon>Tylenchina</taxon>
        <taxon>Tylenchomorpha</taxon>
        <taxon>Sphaerularioidea</taxon>
        <taxon>Anguinidae</taxon>
        <taxon>Anguininae</taxon>
        <taxon>Ditylenchus</taxon>
    </lineage>
</organism>
<dbReference type="Proteomes" id="UP001201812">
    <property type="component" value="Unassembled WGS sequence"/>
</dbReference>
<dbReference type="SMART" id="SM00612">
    <property type="entry name" value="Kelch"/>
    <property type="match status" value="6"/>
</dbReference>
<evidence type="ECO:0000256" key="4">
    <source>
        <dbReference type="ARBA" id="ARBA00022786"/>
    </source>
</evidence>
<dbReference type="PANTHER" id="PTHR24412:SF451">
    <property type="entry name" value="KELCH-LIKE PROTEIN 20"/>
    <property type="match status" value="1"/>
</dbReference>
<dbReference type="InterPro" id="IPR011705">
    <property type="entry name" value="BACK"/>
</dbReference>
<name>A0AAD4R3K4_9BILA</name>
<dbReference type="InterPro" id="IPR006652">
    <property type="entry name" value="Kelch_1"/>
</dbReference>
<dbReference type="InterPro" id="IPR015915">
    <property type="entry name" value="Kelch-typ_b-propeller"/>
</dbReference>
<dbReference type="Gene3D" id="1.25.40.420">
    <property type="match status" value="1"/>
</dbReference>
<dbReference type="Pfam" id="PF01344">
    <property type="entry name" value="Kelch_1"/>
    <property type="match status" value="2"/>
</dbReference>
<dbReference type="Gene3D" id="2.120.10.80">
    <property type="entry name" value="Kelch-type beta propeller"/>
    <property type="match status" value="1"/>
</dbReference>
<evidence type="ECO:0000256" key="3">
    <source>
        <dbReference type="ARBA" id="ARBA00022737"/>
    </source>
</evidence>
<keyword evidence="5" id="KW-0009">Actin-binding</keyword>
<reference evidence="7" key="1">
    <citation type="submission" date="2022-01" db="EMBL/GenBank/DDBJ databases">
        <title>Genome Sequence Resource for Two Populations of Ditylenchus destructor, the Migratory Endoparasitic Phytonematode.</title>
        <authorList>
            <person name="Zhang H."/>
            <person name="Lin R."/>
            <person name="Xie B."/>
        </authorList>
    </citation>
    <scope>NUCLEOTIDE SEQUENCE</scope>
    <source>
        <strain evidence="7">BazhouSP</strain>
    </source>
</reference>
<gene>
    <name evidence="7" type="ORF">DdX_09021</name>
</gene>
<dbReference type="InterPro" id="IPR011043">
    <property type="entry name" value="Gal_Oxase/kelch_b-propeller"/>
</dbReference>
<dbReference type="Pfam" id="PF07707">
    <property type="entry name" value="BACK"/>
    <property type="match status" value="1"/>
</dbReference>
<comment type="pathway">
    <text evidence="1">Protein modification; protein ubiquitination.</text>
</comment>
<dbReference type="EMBL" id="JAKKPZ010000015">
    <property type="protein sequence ID" value="KAI1713506.1"/>
    <property type="molecule type" value="Genomic_DNA"/>
</dbReference>
<dbReference type="InterPro" id="IPR000210">
    <property type="entry name" value="BTB/POZ_dom"/>
</dbReference>
<protein>
    <submittedName>
        <fullName evidence="7">Kelch motif domain-containing protein</fullName>
    </submittedName>
</protein>
<keyword evidence="4" id="KW-0833">Ubl conjugation pathway</keyword>
<dbReference type="SMART" id="SM00875">
    <property type="entry name" value="BACK"/>
    <property type="match status" value="1"/>
</dbReference>
<accession>A0AAD4R3K4</accession>
<dbReference type="Pfam" id="PF24681">
    <property type="entry name" value="Kelch_KLHDC2_KLHL20_DRC7"/>
    <property type="match status" value="1"/>
</dbReference>
<dbReference type="Pfam" id="PF00651">
    <property type="entry name" value="BTB"/>
    <property type="match status" value="1"/>
</dbReference>
<evidence type="ECO:0000256" key="2">
    <source>
        <dbReference type="ARBA" id="ARBA00022441"/>
    </source>
</evidence>
<keyword evidence="3" id="KW-0677">Repeat</keyword>
<comment type="caution">
    <text evidence="7">The sequence shown here is derived from an EMBL/GenBank/DDBJ whole genome shotgun (WGS) entry which is preliminary data.</text>
</comment>
<dbReference type="FunFam" id="1.25.40.420:FF:000001">
    <property type="entry name" value="Kelch-like family member 12"/>
    <property type="match status" value="1"/>
</dbReference>
<dbReference type="SUPFAM" id="SSF50965">
    <property type="entry name" value="Galactose oxidase, central domain"/>
    <property type="match status" value="1"/>
</dbReference>
<evidence type="ECO:0000259" key="6">
    <source>
        <dbReference type="PROSITE" id="PS50097"/>
    </source>
</evidence>
<evidence type="ECO:0000313" key="7">
    <source>
        <dbReference type="EMBL" id="KAI1713506.1"/>
    </source>
</evidence>
<dbReference type="Gene3D" id="3.30.710.10">
    <property type="entry name" value="Potassium Channel Kv1.1, Chain A"/>
    <property type="match status" value="1"/>
</dbReference>
<dbReference type="PANTHER" id="PTHR24412">
    <property type="entry name" value="KELCH PROTEIN"/>
    <property type="match status" value="1"/>
</dbReference>
<dbReference type="AlphaFoldDB" id="A0AAD4R3K4"/>
<dbReference type="GO" id="GO:0003779">
    <property type="term" value="F:actin binding"/>
    <property type="evidence" value="ECO:0007669"/>
    <property type="project" value="UniProtKB-KW"/>
</dbReference>
<evidence type="ECO:0000313" key="8">
    <source>
        <dbReference type="Proteomes" id="UP001201812"/>
    </source>
</evidence>
<evidence type="ECO:0000256" key="5">
    <source>
        <dbReference type="ARBA" id="ARBA00023203"/>
    </source>
</evidence>